<organism evidence="2 3">
    <name type="scientific">Paracoccus halophilus</name>
    <dbReference type="NCBI Taxonomy" id="376733"/>
    <lineage>
        <taxon>Bacteria</taxon>
        <taxon>Pseudomonadati</taxon>
        <taxon>Pseudomonadota</taxon>
        <taxon>Alphaproteobacteria</taxon>
        <taxon>Rhodobacterales</taxon>
        <taxon>Paracoccaceae</taxon>
        <taxon>Paracoccus</taxon>
    </lineage>
</organism>
<dbReference type="EMBL" id="FOJO01000030">
    <property type="protein sequence ID" value="SFA60667.1"/>
    <property type="molecule type" value="Genomic_DNA"/>
</dbReference>
<proteinExistence type="predicted"/>
<evidence type="ECO:0000256" key="1">
    <source>
        <dbReference type="SAM" id="SignalP"/>
    </source>
</evidence>
<gene>
    <name evidence="2" type="ORF">SAMN04487972_13017</name>
</gene>
<protein>
    <submittedName>
        <fullName evidence="2">Uncharacterized protein</fullName>
    </submittedName>
</protein>
<evidence type="ECO:0000313" key="2">
    <source>
        <dbReference type="EMBL" id="SFA60667.1"/>
    </source>
</evidence>
<reference evidence="2 3" key="1">
    <citation type="submission" date="2016-10" db="EMBL/GenBank/DDBJ databases">
        <authorList>
            <person name="de Groot N.N."/>
        </authorList>
    </citation>
    <scope>NUCLEOTIDE SEQUENCE [LARGE SCALE GENOMIC DNA]</scope>
    <source>
        <strain evidence="2 3">CGMCC 1.6117</strain>
    </source>
</reference>
<dbReference type="AlphaFoldDB" id="A0A1I0UA20"/>
<dbReference type="RefSeq" id="WP_139221746.1">
    <property type="nucleotide sequence ID" value="NZ_FOJO01000030.1"/>
</dbReference>
<feature type="signal peptide" evidence="1">
    <location>
        <begin position="1"/>
        <end position="28"/>
    </location>
</feature>
<feature type="chain" id="PRO_5010162213" evidence="1">
    <location>
        <begin position="29"/>
        <end position="121"/>
    </location>
</feature>
<evidence type="ECO:0000313" key="3">
    <source>
        <dbReference type="Proteomes" id="UP000182312"/>
    </source>
</evidence>
<name>A0A1I0UA20_9RHOB</name>
<sequence length="121" mass="12951">MIMENIHHAAATVATVIALSLPAAPVLAGVLDADGISAQIIRKELVARRMGMKVHLRYDSDGTVTIRSPFFSGTGRWRRDGNRLCMTVAGAPGPETSCHGFEDLGGGKFRNTDGMVLREEG</sequence>
<dbReference type="Proteomes" id="UP000182312">
    <property type="component" value="Unassembled WGS sequence"/>
</dbReference>
<dbReference type="OrthoDB" id="7778595at2"/>
<accession>A0A1I0UA20</accession>
<keyword evidence="1" id="KW-0732">Signal</keyword>